<comment type="caution">
    <text evidence="2">The sequence shown here is derived from an EMBL/GenBank/DDBJ whole genome shotgun (WGS) entry which is preliminary data.</text>
</comment>
<protein>
    <recommendedName>
        <fullName evidence="4">Secreted protein</fullName>
    </recommendedName>
</protein>
<keyword evidence="1" id="KW-0732">Signal</keyword>
<sequence>MRRKLAKAAVVMAGIAAIAGSTAVTAQAADGTPIKVASFEQCRAWGDAMKAQGQIKGYHCDNMNAERQWYLTPVY</sequence>
<accession>A0A4Q9HW66</accession>
<organism evidence="2 3">
    <name type="scientific">Streptomyces kasugaensis</name>
    <dbReference type="NCBI Taxonomy" id="1946"/>
    <lineage>
        <taxon>Bacteria</taxon>
        <taxon>Bacillati</taxon>
        <taxon>Actinomycetota</taxon>
        <taxon>Actinomycetes</taxon>
        <taxon>Kitasatosporales</taxon>
        <taxon>Streptomycetaceae</taxon>
        <taxon>Streptomyces</taxon>
    </lineage>
</organism>
<evidence type="ECO:0000256" key="1">
    <source>
        <dbReference type="SAM" id="SignalP"/>
    </source>
</evidence>
<dbReference type="RefSeq" id="WP_131123226.1">
    <property type="nucleotide sequence ID" value="NZ_SIXH01000082.1"/>
</dbReference>
<evidence type="ECO:0000313" key="3">
    <source>
        <dbReference type="Proteomes" id="UP000292452"/>
    </source>
</evidence>
<feature type="signal peptide" evidence="1">
    <location>
        <begin position="1"/>
        <end position="28"/>
    </location>
</feature>
<keyword evidence="3" id="KW-1185">Reference proteome</keyword>
<proteinExistence type="predicted"/>
<dbReference type="AlphaFoldDB" id="A0A4Q9HW66"/>
<evidence type="ECO:0008006" key="4">
    <source>
        <dbReference type="Google" id="ProtNLM"/>
    </source>
</evidence>
<reference evidence="2 3" key="1">
    <citation type="submission" date="2019-02" db="EMBL/GenBank/DDBJ databases">
        <title>Draft Genome Sequence of Streptomyces sp. AM-2504, identified by 16S rRNA comparative analysis as a Streptomyces Kasugaensis strain.</title>
        <authorList>
            <person name="Napolioni V."/>
            <person name="Giuliodori A.M."/>
            <person name="Spurio R."/>
            <person name="Fabbretti A."/>
        </authorList>
    </citation>
    <scope>NUCLEOTIDE SEQUENCE [LARGE SCALE GENOMIC DNA]</scope>
    <source>
        <strain evidence="2 3">AM-2504</strain>
    </source>
</reference>
<feature type="chain" id="PRO_5020221620" description="Secreted protein" evidence="1">
    <location>
        <begin position="29"/>
        <end position="75"/>
    </location>
</feature>
<dbReference type="Proteomes" id="UP000292452">
    <property type="component" value="Unassembled WGS sequence"/>
</dbReference>
<dbReference type="EMBL" id="SIXH01000082">
    <property type="protein sequence ID" value="TBO59417.1"/>
    <property type="molecule type" value="Genomic_DNA"/>
</dbReference>
<name>A0A4Q9HW66_STRKA</name>
<gene>
    <name evidence="2" type="ORF">EYS09_12245</name>
</gene>
<evidence type="ECO:0000313" key="2">
    <source>
        <dbReference type="EMBL" id="TBO59417.1"/>
    </source>
</evidence>